<evidence type="ECO:0000313" key="3">
    <source>
        <dbReference type="Proteomes" id="UP000821853"/>
    </source>
</evidence>
<accession>A0A9J6GUA4</accession>
<organism evidence="2 3">
    <name type="scientific">Haemaphysalis longicornis</name>
    <name type="common">Bush tick</name>
    <dbReference type="NCBI Taxonomy" id="44386"/>
    <lineage>
        <taxon>Eukaryota</taxon>
        <taxon>Metazoa</taxon>
        <taxon>Ecdysozoa</taxon>
        <taxon>Arthropoda</taxon>
        <taxon>Chelicerata</taxon>
        <taxon>Arachnida</taxon>
        <taxon>Acari</taxon>
        <taxon>Parasitiformes</taxon>
        <taxon>Ixodida</taxon>
        <taxon>Ixodoidea</taxon>
        <taxon>Ixodidae</taxon>
        <taxon>Haemaphysalinae</taxon>
        <taxon>Haemaphysalis</taxon>
    </lineage>
</organism>
<name>A0A9J6GUA4_HAELO</name>
<dbReference type="Proteomes" id="UP000821853">
    <property type="component" value="Unassembled WGS sequence"/>
</dbReference>
<comment type="caution">
    <text evidence="2">The sequence shown here is derived from an EMBL/GenBank/DDBJ whole genome shotgun (WGS) entry which is preliminary data.</text>
</comment>
<dbReference type="InterPro" id="IPR049012">
    <property type="entry name" value="Mutator_transp_dom"/>
</dbReference>
<feature type="domain" description="Mutator-like transposase" evidence="1">
    <location>
        <begin position="2"/>
        <end position="137"/>
    </location>
</feature>
<dbReference type="VEuPathDB" id="VectorBase:HLOH_042211"/>
<dbReference type="Pfam" id="PF20700">
    <property type="entry name" value="Mutator"/>
    <property type="match status" value="1"/>
</dbReference>
<dbReference type="OrthoDB" id="6429968at2759"/>
<evidence type="ECO:0000259" key="1">
    <source>
        <dbReference type="Pfam" id="PF20700"/>
    </source>
</evidence>
<reference evidence="2 3" key="1">
    <citation type="journal article" date="2020" name="Cell">
        <title>Large-Scale Comparative Analyses of Tick Genomes Elucidate Their Genetic Diversity and Vector Capacities.</title>
        <authorList>
            <consortium name="Tick Genome and Microbiome Consortium (TIGMIC)"/>
            <person name="Jia N."/>
            <person name="Wang J."/>
            <person name="Shi W."/>
            <person name="Du L."/>
            <person name="Sun Y."/>
            <person name="Zhan W."/>
            <person name="Jiang J.F."/>
            <person name="Wang Q."/>
            <person name="Zhang B."/>
            <person name="Ji P."/>
            <person name="Bell-Sakyi L."/>
            <person name="Cui X.M."/>
            <person name="Yuan T.T."/>
            <person name="Jiang B.G."/>
            <person name="Yang W.F."/>
            <person name="Lam T.T."/>
            <person name="Chang Q.C."/>
            <person name="Ding S.J."/>
            <person name="Wang X.J."/>
            <person name="Zhu J.G."/>
            <person name="Ruan X.D."/>
            <person name="Zhao L."/>
            <person name="Wei J.T."/>
            <person name="Ye R.Z."/>
            <person name="Que T.C."/>
            <person name="Du C.H."/>
            <person name="Zhou Y.H."/>
            <person name="Cheng J.X."/>
            <person name="Dai P.F."/>
            <person name="Guo W.B."/>
            <person name="Han X.H."/>
            <person name="Huang E.J."/>
            <person name="Li L.F."/>
            <person name="Wei W."/>
            <person name="Gao Y.C."/>
            <person name="Liu J.Z."/>
            <person name="Shao H.Z."/>
            <person name="Wang X."/>
            <person name="Wang C.C."/>
            <person name="Yang T.C."/>
            <person name="Huo Q.B."/>
            <person name="Li W."/>
            <person name="Chen H.Y."/>
            <person name="Chen S.E."/>
            <person name="Zhou L.G."/>
            <person name="Ni X.B."/>
            <person name="Tian J.H."/>
            <person name="Sheng Y."/>
            <person name="Liu T."/>
            <person name="Pan Y.S."/>
            <person name="Xia L.Y."/>
            <person name="Li J."/>
            <person name="Zhao F."/>
            <person name="Cao W.C."/>
        </authorList>
    </citation>
    <scope>NUCLEOTIDE SEQUENCE [LARGE SCALE GENOMIC DNA]</scope>
    <source>
        <strain evidence="2">HaeL-2018</strain>
    </source>
</reference>
<protein>
    <recommendedName>
        <fullName evidence="1">Mutator-like transposase domain-containing protein</fullName>
    </recommendedName>
</protein>
<proteinExistence type="predicted"/>
<evidence type="ECO:0000313" key="2">
    <source>
        <dbReference type="EMBL" id="KAH9379109.1"/>
    </source>
</evidence>
<dbReference type="AlphaFoldDB" id="A0A9J6GUA4"/>
<sequence>MFDVNERTVYAIRTCGKGVASGRTMCAVLNLPPPPTKFVSYNARLLDASTTTVRNSTAKSAEELNKEAFDTDGELKSPLTVDGTWMKRGYSSLHGVVAAVSADTRTVQHIEVQSTLYHICARNLHTDDNIRKCKVTYD</sequence>
<keyword evidence="3" id="KW-1185">Reference proteome</keyword>
<gene>
    <name evidence="2" type="ORF">HPB48_018808</name>
</gene>
<dbReference type="EMBL" id="JABSTR010000009">
    <property type="protein sequence ID" value="KAH9379109.1"/>
    <property type="molecule type" value="Genomic_DNA"/>
</dbReference>